<keyword evidence="2" id="KW-1003">Cell membrane</keyword>
<gene>
    <name evidence="7" type="ORF">GCM10011496_34570</name>
</gene>
<evidence type="ECO:0000256" key="6">
    <source>
        <dbReference type="SAM" id="Phobius"/>
    </source>
</evidence>
<evidence type="ECO:0000313" key="8">
    <source>
        <dbReference type="Proteomes" id="UP000620596"/>
    </source>
</evidence>
<dbReference type="Proteomes" id="UP000620596">
    <property type="component" value="Unassembled WGS sequence"/>
</dbReference>
<dbReference type="PANTHER" id="PTHR33931">
    <property type="entry name" value="HOLIN-LIKE PROTEIN CIDA-RELATED"/>
    <property type="match status" value="1"/>
</dbReference>
<keyword evidence="8" id="KW-1185">Reference proteome</keyword>
<feature type="transmembrane region" description="Helical" evidence="6">
    <location>
        <begin position="87"/>
        <end position="110"/>
    </location>
</feature>
<evidence type="ECO:0000256" key="2">
    <source>
        <dbReference type="ARBA" id="ARBA00022475"/>
    </source>
</evidence>
<evidence type="ECO:0000256" key="5">
    <source>
        <dbReference type="ARBA" id="ARBA00023136"/>
    </source>
</evidence>
<dbReference type="InterPro" id="IPR005538">
    <property type="entry name" value="LrgA/CidA"/>
</dbReference>
<name>A0A916WM37_9BURK</name>
<comment type="caution">
    <text evidence="7">The sequence shown here is derived from an EMBL/GenBank/DDBJ whole genome shotgun (WGS) entry which is preliminary data.</text>
</comment>
<feature type="transmembrane region" description="Helical" evidence="6">
    <location>
        <begin position="58"/>
        <end position="81"/>
    </location>
</feature>
<dbReference type="RefSeq" id="WP_188709755.1">
    <property type="nucleotide sequence ID" value="NZ_BMIG01000016.1"/>
</dbReference>
<comment type="subcellular location">
    <subcellularLocation>
        <location evidence="1">Cell membrane</location>
        <topology evidence="1">Multi-pass membrane protein</topology>
    </subcellularLocation>
</comment>
<evidence type="ECO:0000256" key="3">
    <source>
        <dbReference type="ARBA" id="ARBA00022692"/>
    </source>
</evidence>
<keyword evidence="5 6" id="KW-0472">Membrane</keyword>
<keyword evidence="3 6" id="KW-0812">Transmembrane</keyword>
<dbReference type="PANTHER" id="PTHR33931:SF2">
    <property type="entry name" value="HOLIN-LIKE PROTEIN CIDA"/>
    <property type="match status" value="1"/>
</dbReference>
<evidence type="ECO:0000256" key="1">
    <source>
        <dbReference type="ARBA" id="ARBA00004651"/>
    </source>
</evidence>
<dbReference type="AlphaFoldDB" id="A0A916WM37"/>
<evidence type="ECO:0000313" key="7">
    <source>
        <dbReference type="EMBL" id="GGB10717.1"/>
    </source>
</evidence>
<sequence length="118" mass="12635">MTGLRGLAWLLLLQSLGELLSRALSLPFPGPVVGMILLLLALNWPLVREPVAACADFLLAHLSLLFVPVGVGVMTHLSLLGEYGGRLLLVIGLSTLIGLVVTALTLNFLWRKGDAKVR</sequence>
<protein>
    <recommendedName>
        <fullName evidence="9">CidA/LrgA family protein</fullName>
    </recommendedName>
</protein>
<dbReference type="GO" id="GO:0005886">
    <property type="term" value="C:plasma membrane"/>
    <property type="evidence" value="ECO:0007669"/>
    <property type="project" value="UniProtKB-SubCell"/>
</dbReference>
<accession>A0A916WM37</accession>
<reference evidence="7" key="1">
    <citation type="journal article" date="2014" name="Int. J. Syst. Evol. Microbiol.">
        <title>Complete genome sequence of Corynebacterium casei LMG S-19264T (=DSM 44701T), isolated from a smear-ripened cheese.</title>
        <authorList>
            <consortium name="US DOE Joint Genome Institute (JGI-PGF)"/>
            <person name="Walter F."/>
            <person name="Albersmeier A."/>
            <person name="Kalinowski J."/>
            <person name="Ruckert C."/>
        </authorList>
    </citation>
    <scope>NUCLEOTIDE SEQUENCE</scope>
    <source>
        <strain evidence="7">CGMCC 1.15322</strain>
    </source>
</reference>
<proteinExistence type="predicted"/>
<reference evidence="7" key="2">
    <citation type="submission" date="2020-09" db="EMBL/GenBank/DDBJ databases">
        <authorList>
            <person name="Sun Q."/>
            <person name="Zhou Y."/>
        </authorList>
    </citation>
    <scope>NUCLEOTIDE SEQUENCE</scope>
    <source>
        <strain evidence="7">CGMCC 1.15322</strain>
    </source>
</reference>
<dbReference type="Pfam" id="PF03788">
    <property type="entry name" value="LrgA"/>
    <property type="match status" value="1"/>
</dbReference>
<feature type="transmembrane region" description="Helical" evidence="6">
    <location>
        <begin position="27"/>
        <end position="46"/>
    </location>
</feature>
<evidence type="ECO:0008006" key="9">
    <source>
        <dbReference type="Google" id="ProtNLM"/>
    </source>
</evidence>
<evidence type="ECO:0000256" key="4">
    <source>
        <dbReference type="ARBA" id="ARBA00022989"/>
    </source>
</evidence>
<dbReference type="EMBL" id="BMIG01000016">
    <property type="protein sequence ID" value="GGB10717.1"/>
    <property type="molecule type" value="Genomic_DNA"/>
</dbReference>
<organism evidence="7 8">
    <name type="scientific">Polaromonas eurypsychrophila</name>
    <dbReference type="NCBI Taxonomy" id="1614635"/>
    <lineage>
        <taxon>Bacteria</taxon>
        <taxon>Pseudomonadati</taxon>
        <taxon>Pseudomonadota</taxon>
        <taxon>Betaproteobacteria</taxon>
        <taxon>Burkholderiales</taxon>
        <taxon>Comamonadaceae</taxon>
        <taxon>Polaromonas</taxon>
    </lineage>
</organism>
<keyword evidence="4 6" id="KW-1133">Transmembrane helix</keyword>